<dbReference type="PANTHER" id="PTHR11113:SF14">
    <property type="entry name" value="N-ACETYLGLUCOSAMINE-6-PHOSPHATE DEACETYLASE"/>
    <property type="match status" value="1"/>
</dbReference>
<evidence type="ECO:0000259" key="3">
    <source>
        <dbReference type="Pfam" id="PF01979"/>
    </source>
</evidence>
<feature type="domain" description="Amidohydrolase-related" evidence="3">
    <location>
        <begin position="361"/>
        <end position="412"/>
    </location>
</feature>
<keyword evidence="2" id="KW-0378">Hydrolase</keyword>
<dbReference type="InterPro" id="IPR011059">
    <property type="entry name" value="Metal-dep_hydrolase_composite"/>
</dbReference>
<dbReference type="STRING" id="407022.SAMN05661044_03567"/>
<dbReference type="GO" id="GO:0006046">
    <property type="term" value="P:N-acetylglucosamine catabolic process"/>
    <property type="evidence" value="ECO:0007669"/>
    <property type="project" value="TreeGrafter"/>
</dbReference>
<evidence type="ECO:0000256" key="2">
    <source>
        <dbReference type="ARBA" id="ARBA00022801"/>
    </source>
</evidence>
<dbReference type="SUPFAM" id="SSF51338">
    <property type="entry name" value="Composite domain of metallo-dependent hydrolases"/>
    <property type="match status" value="2"/>
</dbReference>
<dbReference type="AlphaFoldDB" id="A0A1H7TK21"/>
<organism evidence="4 5">
    <name type="scientific">Olivibacter domesticus</name>
    <name type="common">Pseudosphingobacterium domesticum</name>
    <dbReference type="NCBI Taxonomy" id="407022"/>
    <lineage>
        <taxon>Bacteria</taxon>
        <taxon>Pseudomonadati</taxon>
        <taxon>Bacteroidota</taxon>
        <taxon>Sphingobacteriia</taxon>
        <taxon>Sphingobacteriales</taxon>
        <taxon>Sphingobacteriaceae</taxon>
        <taxon>Olivibacter</taxon>
    </lineage>
</organism>
<sequence>MFKISLQINTMRKLLPFCFLILGFYLLKAQETFPVNGSHDKRPKKYAFVNATIVAKAGQRAEKGTLLVNDKLIEAVNGDQKVPPGYITIDLEGKYIYPSLIDAFSTYGVPESKEGRSFGRAPQVLTSTKNGAYGWNEAIRPETRAVDAFTGDTKEAEQLKKIGFGAVQTVLEDGIARGSSALVSLLGAEDNEAVLVADVGAHYSFDKGSAKTSYPSSLMGSIALLRQTYYDAQWYGQQQEEYNMSLEAFNKWQNLPQFFEVNDVLDVLRADKIAKEFSKQYVIKTGGNDYQRIKEIKATGASLIVPLNFPKAYDVDDPYEADKLSLAQLKHWELAPANPSFLEKAAVPFALTASGLDNIRSFWPNLRKAIQFGLSEETALRSLTEIPAQLLGVSDKIGTLEKGKLANFIITSDSLFKEGNIIYENWIQGEKFIANNVSTGDIRGEYATAIEGYGDAKLVIGGKSGKYEAHISTLKDTAQTKVNINVDGDLLTMSFNPKGTKSSFRISAYVTNEKPVQLKGDLSKMDGDVSPWSATYSGAYVAKPKKQVKNKSLDLGKVIYPFTAFGHEESPTATTVLLKNATVWTNESAGILQGADVLLVDGKIKGVGKGLSAAGAKVIDATGKHVTAGIIDEHSHIAISRGINEGTQSVTSEVRIADIINSEDVNIYRQLAGGVTTSHILHGSANAIGGQSQLIKLRWGKAPEELKFGGSDGFIKFALGENVKQSNWGEAAKIRFPQTRMGVEQVYVDAFTRAKEYKVNINKKDGKTRRDLELDALVEILDKKRFITCHSYVQSEINMLMHVADSLGFKINTFTHILEGYKLADRMAARSIAGATFADWWAYKMEVQEAIPYNAYLMEKQGVVTAINSDDAEMARRLNQEAAKVIKYGGLSEEEAWKLVTLNPAKMLHVDNRVGSIKVGKDADVVVWSDNPLSIYAKAEKTFVDGVKYWDGEEDEKVRSSQKKEKARLIAKLIEEKGKGSTTQKAVEKPTIVYHCETLLEENNDDFNHNQ</sequence>
<evidence type="ECO:0000256" key="1">
    <source>
        <dbReference type="ARBA" id="ARBA00010716"/>
    </source>
</evidence>
<dbReference type="PANTHER" id="PTHR11113">
    <property type="entry name" value="N-ACETYLGLUCOSAMINE-6-PHOSPHATE DEACETYLASE"/>
    <property type="match status" value="1"/>
</dbReference>
<protein>
    <submittedName>
        <fullName evidence="4">Imidazolonepropionase</fullName>
    </submittedName>
</protein>
<dbReference type="Gene3D" id="3.20.20.140">
    <property type="entry name" value="Metal-dependent hydrolases"/>
    <property type="match status" value="2"/>
</dbReference>
<evidence type="ECO:0000313" key="5">
    <source>
        <dbReference type="Proteomes" id="UP000199421"/>
    </source>
</evidence>
<accession>A0A1H7TK21</accession>
<dbReference type="SUPFAM" id="SSF51556">
    <property type="entry name" value="Metallo-dependent hydrolases"/>
    <property type="match status" value="2"/>
</dbReference>
<dbReference type="Pfam" id="PF01979">
    <property type="entry name" value="Amidohydro_1"/>
    <property type="match status" value="2"/>
</dbReference>
<reference evidence="5" key="1">
    <citation type="submission" date="2016-10" db="EMBL/GenBank/DDBJ databases">
        <authorList>
            <person name="Varghese N."/>
            <person name="Submissions S."/>
        </authorList>
    </citation>
    <scope>NUCLEOTIDE SEQUENCE [LARGE SCALE GENOMIC DNA]</scope>
    <source>
        <strain evidence="5">DSM 18733</strain>
    </source>
</reference>
<keyword evidence="5" id="KW-1185">Reference proteome</keyword>
<gene>
    <name evidence="4" type="ORF">SAMN05661044_03567</name>
</gene>
<dbReference type="Proteomes" id="UP000199421">
    <property type="component" value="Unassembled WGS sequence"/>
</dbReference>
<dbReference type="CDD" id="cd01309">
    <property type="entry name" value="Met_dep_hydrolase_C"/>
    <property type="match status" value="1"/>
</dbReference>
<dbReference type="InterPro" id="IPR032466">
    <property type="entry name" value="Metal_Hydrolase"/>
</dbReference>
<dbReference type="GO" id="GO:0008448">
    <property type="term" value="F:N-acetylglucosamine-6-phosphate deacetylase activity"/>
    <property type="evidence" value="ECO:0007669"/>
    <property type="project" value="TreeGrafter"/>
</dbReference>
<feature type="domain" description="Amidohydrolase-related" evidence="3">
    <location>
        <begin position="858"/>
        <end position="943"/>
    </location>
</feature>
<dbReference type="InterPro" id="IPR006680">
    <property type="entry name" value="Amidohydro-rel"/>
</dbReference>
<dbReference type="EMBL" id="FOAF01000004">
    <property type="protein sequence ID" value="SEL85190.1"/>
    <property type="molecule type" value="Genomic_DNA"/>
</dbReference>
<comment type="similarity">
    <text evidence="1">Belongs to the metallo-dependent hydrolases superfamily. NagA family.</text>
</comment>
<evidence type="ECO:0000313" key="4">
    <source>
        <dbReference type="EMBL" id="SEL85190.1"/>
    </source>
</evidence>
<name>A0A1H7TK21_OLID1</name>
<dbReference type="Gene3D" id="2.30.40.10">
    <property type="entry name" value="Urease, subunit C, domain 1"/>
    <property type="match status" value="1"/>
</dbReference>
<proteinExistence type="inferred from homology"/>